<feature type="active site" description="Charge relay system" evidence="6">
    <location>
        <position position="197"/>
    </location>
</feature>
<dbReference type="EC" id="3.4.21.-" evidence="7"/>
<proteinExistence type="inferred from homology"/>
<dbReference type="GO" id="GO:0008236">
    <property type="term" value="F:serine-type peptidase activity"/>
    <property type="evidence" value="ECO:0007669"/>
    <property type="project" value="UniProtKB-KW"/>
</dbReference>
<dbReference type="InterPro" id="IPR043504">
    <property type="entry name" value="Peptidase_S1_PA_chymotrypsin"/>
</dbReference>
<dbReference type="SUPFAM" id="SSF50494">
    <property type="entry name" value="Trypsin-like serine proteases"/>
    <property type="match status" value="1"/>
</dbReference>
<dbReference type="SUPFAM" id="SSF63446">
    <property type="entry name" value="Type I dockerin domain"/>
    <property type="match status" value="1"/>
</dbReference>
<evidence type="ECO:0000313" key="10">
    <source>
        <dbReference type="Proteomes" id="UP000184394"/>
    </source>
</evidence>
<dbReference type="Gene3D" id="1.10.1330.10">
    <property type="entry name" value="Dockerin domain"/>
    <property type="match status" value="1"/>
</dbReference>
<dbReference type="OrthoDB" id="191045at2"/>
<dbReference type="Proteomes" id="UP000184394">
    <property type="component" value="Unassembled WGS sequence"/>
</dbReference>
<keyword evidence="2 7" id="KW-0645">Protease</keyword>
<dbReference type="AlphaFoldDB" id="A0A1M7M625"/>
<dbReference type="InterPro" id="IPR008256">
    <property type="entry name" value="Peptidase_S1B"/>
</dbReference>
<accession>A0A1M7M625</accession>
<dbReference type="Pfam" id="PF00404">
    <property type="entry name" value="Dockerin_1"/>
    <property type="match status" value="1"/>
</dbReference>
<dbReference type="InterPro" id="IPR009003">
    <property type="entry name" value="Peptidase_S1_PA"/>
</dbReference>
<evidence type="ECO:0000313" key="9">
    <source>
        <dbReference type="EMBL" id="SHM86075.1"/>
    </source>
</evidence>
<sequence length="361" mass="39642">MKIMKNITSSVIAFFVSIGCINLCCNTNSNANAISTYTYTYECDANNDGDTDFADVITIYQYIAGTYNIVDHDEADFDNDGIISELDCYRLQNYLLNNPVSINPDDTTGSTTHLLNTTKQYYRYSATTGSLLETYNVNAAATIGLTSFGNSSDRSVIGVDERYPDYSHKGICKITKTDGTWATGFVVSENGILTAGHVVYGKKISSITFYDNNGVVEYTPSAVDYSIPSDYSGASPTDYALITVSDLCDLSDYNVFGHGYALDRAIIEEADISVTGFPTDLTYESTGEGRLKNSTSGYNEMKYTCDTYSGSSGSPIYTDLVYNGEHYYIVIGIHTSGKGDYQYNSGVRMCPNIWHLVKFNS</sequence>
<keyword evidence="3" id="KW-0732">Signal</keyword>
<reference evidence="9 10" key="1">
    <citation type="submission" date="2016-11" db="EMBL/GenBank/DDBJ databases">
        <authorList>
            <person name="Jaros S."/>
            <person name="Januszkiewicz K."/>
            <person name="Wedrychowicz H."/>
        </authorList>
    </citation>
    <scope>NUCLEOTIDE SEQUENCE [LARGE SCALE GENOMIC DNA]</scope>
    <source>
        <strain evidence="9 10">Y1</strain>
    </source>
</reference>
<evidence type="ECO:0000256" key="7">
    <source>
        <dbReference type="RuleBase" id="RU004296"/>
    </source>
</evidence>
<dbReference type="GO" id="GO:0006508">
    <property type="term" value="P:proteolysis"/>
    <property type="evidence" value="ECO:0007669"/>
    <property type="project" value="UniProtKB-KW"/>
</dbReference>
<comment type="similarity">
    <text evidence="1 7">Belongs to the peptidase S1B family.</text>
</comment>
<dbReference type="RefSeq" id="WP_072952262.1">
    <property type="nucleotide sequence ID" value="NZ_FRCT01000019.1"/>
</dbReference>
<dbReference type="Gene3D" id="2.40.10.10">
    <property type="entry name" value="Trypsin-like serine proteases"/>
    <property type="match status" value="2"/>
</dbReference>
<dbReference type="PANTHER" id="PTHR15462:SF8">
    <property type="entry name" value="SERINE PROTEASE"/>
    <property type="match status" value="1"/>
</dbReference>
<dbReference type="GO" id="GO:0000272">
    <property type="term" value="P:polysaccharide catabolic process"/>
    <property type="evidence" value="ECO:0007669"/>
    <property type="project" value="InterPro"/>
</dbReference>
<keyword evidence="5 7" id="KW-0720">Serine protease</keyword>
<evidence type="ECO:0000259" key="8">
    <source>
        <dbReference type="PROSITE" id="PS51766"/>
    </source>
</evidence>
<keyword evidence="4 7" id="KW-0378">Hydrolase</keyword>
<dbReference type="PROSITE" id="PS51766">
    <property type="entry name" value="DOCKERIN"/>
    <property type="match status" value="1"/>
</dbReference>
<evidence type="ECO:0000256" key="6">
    <source>
        <dbReference type="PIRSR" id="PIRSR608256-1"/>
    </source>
</evidence>
<evidence type="ECO:0000256" key="4">
    <source>
        <dbReference type="ARBA" id="ARBA00022801"/>
    </source>
</evidence>
<dbReference type="InterPro" id="IPR036439">
    <property type="entry name" value="Dockerin_dom_sf"/>
</dbReference>
<dbReference type="PANTHER" id="PTHR15462">
    <property type="entry name" value="SERINE PROTEASE"/>
    <property type="match status" value="1"/>
</dbReference>
<evidence type="ECO:0000256" key="3">
    <source>
        <dbReference type="ARBA" id="ARBA00022729"/>
    </source>
</evidence>
<dbReference type="InterPro" id="IPR016134">
    <property type="entry name" value="Dockerin_dom"/>
</dbReference>
<evidence type="ECO:0000256" key="1">
    <source>
        <dbReference type="ARBA" id="ARBA00008764"/>
    </source>
</evidence>
<feature type="active site" description="Charge relay system" evidence="6">
    <location>
        <position position="238"/>
    </location>
</feature>
<feature type="domain" description="Dockerin" evidence="8">
    <location>
        <begin position="38"/>
        <end position="105"/>
    </location>
</feature>
<gene>
    <name evidence="9" type="ORF">SAMN04487860_1196</name>
</gene>
<evidence type="ECO:0000256" key="5">
    <source>
        <dbReference type="ARBA" id="ARBA00022825"/>
    </source>
</evidence>
<evidence type="ECO:0000256" key="2">
    <source>
        <dbReference type="ARBA" id="ARBA00022670"/>
    </source>
</evidence>
<dbReference type="EMBL" id="FRCT01000019">
    <property type="protein sequence ID" value="SHM86075.1"/>
    <property type="molecule type" value="Genomic_DNA"/>
</dbReference>
<dbReference type="CDD" id="cd14256">
    <property type="entry name" value="Dockerin_I"/>
    <property type="match status" value="1"/>
</dbReference>
<organism evidence="9 10">
    <name type="scientific">Ruminococcus flavefaciens</name>
    <dbReference type="NCBI Taxonomy" id="1265"/>
    <lineage>
        <taxon>Bacteria</taxon>
        <taxon>Bacillati</taxon>
        <taxon>Bacillota</taxon>
        <taxon>Clostridia</taxon>
        <taxon>Eubacteriales</taxon>
        <taxon>Oscillospiraceae</taxon>
        <taxon>Ruminococcus</taxon>
    </lineage>
</organism>
<name>A0A1M7M625_RUMFL</name>
<feature type="active site" description="Charge relay system" evidence="6">
    <location>
        <position position="312"/>
    </location>
</feature>
<dbReference type="InterPro" id="IPR002105">
    <property type="entry name" value="Dockerin_1_rpt"/>
</dbReference>
<dbReference type="GO" id="GO:0004553">
    <property type="term" value="F:hydrolase activity, hydrolyzing O-glycosyl compounds"/>
    <property type="evidence" value="ECO:0007669"/>
    <property type="project" value="InterPro"/>
</dbReference>
<dbReference type="Pfam" id="PF13365">
    <property type="entry name" value="Trypsin_2"/>
    <property type="match status" value="1"/>
</dbReference>
<dbReference type="PROSITE" id="PS51257">
    <property type="entry name" value="PROKAR_LIPOPROTEIN"/>
    <property type="match status" value="1"/>
</dbReference>
<protein>
    <recommendedName>
        <fullName evidence="7">Serine protease</fullName>
        <ecNumber evidence="7">3.4.21.-</ecNumber>
    </recommendedName>
</protein>
<dbReference type="PRINTS" id="PR00839">
    <property type="entry name" value="V8PROTEASE"/>
</dbReference>
<dbReference type="InterPro" id="IPR050966">
    <property type="entry name" value="Glutamyl_endopeptidase"/>
</dbReference>